<evidence type="ECO:0000313" key="2">
    <source>
        <dbReference type="Proteomes" id="UP000013009"/>
    </source>
</evidence>
<accession>N9QV32</accession>
<sequence>MRTMTPVEKGIAARKSHRLERFKIQFATTSTFEVLNSQFPIMEIFEMSNEKFAISTVQKAYEDWLIELRPTKRSNFIRDLDKLLSGDYVLVPIQPDAVMEKAGMEAGGGFSTIQIFKTMCAAAQGTDEGISL</sequence>
<comment type="caution">
    <text evidence="1">The sequence shown here is derived from an EMBL/GenBank/DDBJ whole genome shotgun (WGS) entry which is preliminary data.</text>
</comment>
<name>N9QV32_9GAMM</name>
<dbReference type="HOGENOM" id="CLU_1965785_0_0_6"/>
<dbReference type="Proteomes" id="UP000013009">
    <property type="component" value="Unassembled WGS sequence"/>
</dbReference>
<reference evidence="1 2" key="1">
    <citation type="submission" date="2013-02" db="EMBL/GenBank/DDBJ databases">
        <title>The Genome Sequence of Acinetobacter sp. NIPH 1859.</title>
        <authorList>
            <consortium name="The Broad Institute Genome Sequencing Platform"/>
            <consortium name="The Broad Institute Genome Sequencing Center for Infectious Disease"/>
            <person name="Cerqueira G."/>
            <person name="Feldgarden M."/>
            <person name="Courvalin P."/>
            <person name="Perichon B."/>
            <person name="Grillot-Courvalin C."/>
            <person name="Clermont D."/>
            <person name="Rocha E."/>
            <person name="Yoon E.-J."/>
            <person name="Nemec A."/>
            <person name="Walker B."/>
            <person name="Young S.K."/>
            <person name="Zeng Q."/>
            <person name="Gargeya S."/>
            <person name="Fitzgerald M."/>
            <person name="Haas B."/>
            <person name="Abouelleil A."/>
            <person name="Alvarado L."/>
            <person name="Arachchi H.M."/>
            <person name="Berlin A.M."/>
            <person name="Chapman S.B."/>
            <person name="Dewar J."/>
            <person name="Goldberg J."/>
            <person name="Griggs A."/>
            <person name="Gujja S."/>
            <person name="Hansen M."/>
            <person name="Howarth C."/>
            <person name="Imamovic A."/>
            <person name="Larimer J."/>
            <person name="McCowan C."/>
            <person name="Murphy C."/>
            <person name="Neiman D."/>
            <person name="Pearson M."/>
            <person name="Priest M."/>
            <person name="Roberts A."/>
            <person name="Saif S."/>
            <person name="Shea T."/>
            <person name="Sisk P."/>
            <person name="Sykes S."/>
            <person name="Wortman J."/>
            <person name="Nusbaum C."/>
            <person name="Birren B."/>
        </authorList>
    </citation>
    <scope>NUCLEOTIDE SEQUENCE [LARGE SCALE GENOMIC DNA]</scope>
    <source>
        <strain evidence="1 2">NIPH 1859</strain>
    </source>
</reference>
<gene>
    <name evidence="1" type="ORF">F889_02575</name>
</gene>
<keyword evidence="2" id="KW-1185">Reference proteome</keyword>
<dbReference type="PATRIC" id="fig|1217695.3.peg.2505"/>
<dbReference type="AlphaFoldDB" id="N9QV32"/>
<dbReference type="EMBL" id="APRZ01000017">
    <property type="protein sequence ID" value="ENX33911.1"/>
    <property type="molecule type" value="Genomic_DNA"/>
</dbReference>
<protein>
    <submittedName>
        <fullName evidence="1">Uncharacterized protein</fullName>
    </submittedName>
</protein>
<organism evidence="1 2">
    <name type="scientific">Acinetobacter colistiniresistens</name>
    <dbReference type="NCBI Taxonomy" id="280145"/>
    <lineage>
        <taxon>Bacteria</taxon>
        <taxon>Pseudomonadati</taxon>
        <taxon>Pseudomonadota</taxon>
        <taxon>Gammaproteobacteria</taxon>
        <taxon>Moraxellales</taxon>
        <taxon>Moraxellaceae</taxon>
        <taxon>Acinetobacter</taxon>
    </lineage>
</organism>
<evidence type="ECO:0000313" key="1">
    <source>
        <dbReference type="EMBL" id="ENX33911.1"/>
    </source>
</evidence>
<proteinExistence type="predicted"/>